<evidence type="ECO:0000256" key="5">
    <source>
        <dbReference type="ARBA" id="ARBA00023277"/>
    </source>
</evidence>
<feature type="binding site" evidence="6">
    <location>
        <position position="44"/>
    </location>
    <ligand>
        <name>NADP(+)</name>
        <dbReference type="ChEBI" id="CHEBI:58349"/>
    </ligand>
</feature>
<dbReference type="NCBIfam" id="TIGR00871">
    <property type="entry name" value="zwf"/>
    <property type="match status" value="1"/>
</dbReference>
<dbReference type="UniPathway" id="UPA00115">
    <property type="reaction ID" value="UER00408"/>
</dbReference>
<dbReference type="GO" id="GO:0004345">
    <property type="term" value="F:glucose-6-phosphate dehydrogenase activity"/>
    <property type="evidence" value="ECO:0007669"/>
    <property type="project" value="UniProtKB-UniRule"/>
</dbReference>
<dbReference type="Proteomes" id="UP000570361">
    <property type="component" value="Unassembled WGS sequence"/>
</dbReference>
<evidence type="ECO:0000256" key="2">
    <source>
        <dbReference type="ARBA" id="ARBA00022526"/>
    </source>
</evidence>
<keyword evidence="4 6" id="KW-0560">Oxidoreductase</keyword>
<evidence type="ECO:0000313" key="9">
    <source>
        <dbReference type="EMBL" id="MBB3109807.1"/>
    </source>
</evidence>
<feature type="binding site" evidence="6">
    <location>
        <position position="184"/>
    </location>
    <ligand>
        <name>substrate</name>
    </ligand>
</feature>
<feature type="binding site" evidence="6">
    <location>
        <position position="237"/>
    </location>
    <ligand>
        <name>substrate</name>
    </ligand>
</feature>
<dbReference type="GO" id="GO:0009051">
    <property type="term" value="P:pentose-phosphate shunt, oxidative branch"/>
    <property type="evidence" value="ECO:0007669"/>
    <property type="project" value="TreeGrafter"/>
</dbReference>
<dbReference type="EMBL" id="JACHXK010000003">
    <property type="protein sequence ID" value="MBB3109807.1"/>
    <property type="molecule type" value="Genomic_DNA"/>
</dbReference>
<accession>A0A7W5AW80</accession>
<dbReference type="PIRSF" id="PIRSF000110">
    <property type="entry name" value="G6PD"/>
    <property type="match status" value="1"/>
</dbReference>
<evidence type="ECO:0000256" key="3">
    <source>
        <dbReference type="ARBA" id="ARBA00022857"/>
    </source>
</evidence>
<reference evidence="9 10" key="1">
    <citation type="submission" date="2020-08" db="EMBL/GenBank/DDBJ databases">
        <title>Genomic Encyclopedia of Type Strains, Phase III (KMG-III): the genomes of soil and plant-associated and newly described type strains.</title>
        <authorList>
            <person name="Whitman W."/>
        </authorList>
    </citation>
    <scope>NUCLEOTIDE SEQUENCE [LARGE SCALE GENOMIC DNA]</scope>
    <source>
        <strain evidence="9 10">CECT 5862</strain>
    </source>
</reference>
<keyword evidence="3 6" id="KW-0521">NADP</keyword>
<dbReference type="Gene3D" id="3.30.360.10">
    <property type="entry name" value="Dihydrodipicolinate Reductase, domain 2"/>
    <property type="match status" value="1"/>
</dbReference>
<keyword evidence="10" id="KW-1185">Reference proteome</keyword>
<dbReference type="EC" id="1.1.1.49" evidence="6"/>
<comment type="similarity">
    <text evidence="6">Belongs to the glucose-6-phosphate dehydrogenase family.</text>
</comment>
<feature type="binding site" evidence="6">
    <location>
        <position position="180"/>
    </location>
    <ligand>
        <name>substrate</name>
    </ligand>
</feature>
<organism evidence="9 10">
    <name type="scientific">Paenibacillus phyllosphaerae</name>
    <dbReference type="NCBI Taxonomy" id="274593"/>
    <lineage>
        <taxon>Bacteria</taxon>
        <taxon>Bacillati</taxon>
        <taxon>Bacillota</taxon>
        <taxon>Bacilli</taxon>
        <taxon>Bacillales</taxon>
        <taxon>Paenibacillaceae</taxon>
        <taxon>Paenibacillus</taxon>
    </lineage>
</organism>
<feature type="binding site" evidence="6">
    <location>
        <begin position="10"/>
        <end position="17"/>
    </location>
    <ligand>
        <name>NADP(+)</name>
        <dbReference type="ChEBI" id="CHEBI:58349"/>
    </ligand>
</feature>
<dbReference type="SUPFAM" id="SSF51735">
    <property type="entry name" value="NAD(P)-binding Rossmann-fold domains"/>
    <property type="match status" value="1"/>
</dbReference>
<keyword evidence="2 6" id="KW-0313">Glucose metabolism</keyword>
<dbReference type="Pfam" id="PF00479">
    <property type="entry name" value="G6PD_N"/>
    <property type="match status" value="1"/>
</dbReference>
<feature type="binding site" evidence="6">
    <location>
        <position position="218"/>
    </location>
    <ligand>
        <name>substrate</name>
    </ligand>
</feature>
<dbReference type="SUPFAM" id="SSF55347">
    <property type="entry name" value="Glyceraldehyde-3-phosphate dehydrogenase-like, C-terminal domain"/>
    <property type="match status" value="1"/>
</dbReference>
<feature type="domain" description="Glucose-6-phosphate dehydrogenase NAD-binding" evidence="7">
    <location>
        <begin position="7"/>
        <end position="189"/>
    </location>
</feature>
<feature type="binding site" evidence="6">
    <location>
        <position position="342"/>
    </location>
    <ligand>
        <name>substrate</name>
    </ligand>
</feature>
<gene>
    <name evidence="6" type="primary">zwf</name>
    <name evidence="9" type="ORF">FHS18_001870</name>
</gene>
<evidence type="ECO:0000313" key="10">
    <source>
        <dbReference type="Proteomes" id="UP000570361"/>
    </source>
</evidence>
<dbReference type="GO" id="GO:0050661">
    <property type="term" value="F:NADP binding"/>
    <property type="evidence" value="ECO:0007669"/>
    <property type="project" value="UniProtKB-UniRule"/>
</dbReference>
<dbReference type="Gene3D" id="3.40.50.720">
    <property type="entry name" value="NAD(P)-binding Rossmann-like Domain"/>
    <property type="match status" value="1"/>
</dbReference>
<comment type="function">
    <text evidence="6">Catalyzes the oxidation of glucose 6-phosphate to 6-phosphogluconolactone.</text>
</comment>
<feature type="active site" description="Proton acceptor" evidence="6">
    <location>
        <position position="242"/>
    </location>
</feature>
<feature type="binding site" evidence="6">
    <location>
        <position position="150"/>
    </location>
    <ligand>
        <name>NADP(+)</name>
        <dbReference type="ChEBI" id="CHEBI:58349"/>
    </ligand>
</feature>
<keyword evidence="5 6" id="KW-0119">Carbohydrate metabolism</keyword>
<dbReference type="InterPro" id="IPR001282">
    <property type="entry name" value="G6P_DH"/>
</dbReference>
<comment type="pathway">
    <text evidence="1 6">Carbohydrate degradation; pentose phosphate pathway; D-ribulose 5-phosphate from D-glucose 6-phosphate (oxidative stage): step 1/3.</text>
</comment>
<dbReference type="GO" id="GO:0006006">
    <property type="term" value="P:glucose metabolic process"/>
    <property type="evidence" value="ECO:0007669"/>
    <property type="project" value="UniProtKB-KW"/>
</dbReference>
<comment type="catalytic activity">
    <reaction evidence="6">
        <text>D-glucose 6-phosphate + NADP(+) = 6-phospho-D-glucono-1,5-lactone + NADPH + H(+)</text>
        <dbReference type="Rhea" id="RHEA:15841"/>
        <dbReference type="ChEBI" id="CHEBI:15378"/>
        <dbReference type="ChEBI" id="CHEBI:57783"/>
        <dbReference type="ChEBI" id="CHEBI:57955"/>
        <dbReference type="ChEBI" id="CHEBI:58349"/>
        <dbReference type="ChEBI" id="CHEBI:61548"/>
        <dbReference type="EC" id="1.1.1.49"/>
    </reaction>
</comment>
<evidence type="ECO:0000259" key="7">
    <source>
        <dbReference type="Pfam" id="PF00479"/>
    </source>
</evidence>
<name>A0A7W5AW80_9BACL</name>
<dbReference type="InterPro" id="IPR022675">
    <property type="entry name" value="G6P_DH_C"/>
</dbReference>
<dbReference type="PRINTS" id="PR00079">
    <property type="entry name" value="G6PDHDRGNASE"/>
</dbReference>
<comment type="caution">
    <text evidence="9">The sequence shown here is derived from an EMBL/GenBank/DDBJ whole genome shotgun (WGS) entry which is preliminary data.</text>
</comment>
<dbReference type="HAMAP" id="MF_00966">
    <property type="entry name" value="G6PD"/>
    <property type="match status" value="1"/>
</dbReference>
<evidence type="ECO:0000259" key="8">
    <source>
        <dbReference type="Pfam" id="PF02781"/>
    </source>
</evidence>
<dbReference type="PANTHER" id="PTHR23429:SF0">
    <property type="entry name" value="GLUCOSE-6-PHOSPHATE 1-DEHYDROGENASE"/>
    <property type="match status" value="1"/>
</dbReference>
<comment type="caution">
    <text evidence="6">Lacks conserved residue(s) required for the propagation of feature annotation.</text>
</comment>
<evidence type="ECO:0000256" key="1">
    <source>
        <dbReference type="ARBA" id="ARBA00004937"/>
    </source>
</evidence>
<dbReference type="GO" id="GO:0005829">
    <property type="term" value="C:cytosol"/>
    <property type="evidence" value="ECO:0007669"/>
    <property type="project" value="TreeGrafter"/>
</dbReference>
<sequence>MDAMTFVLFGATGDLAKRKIFPALYNLFVDQKLPSSFELVGLGRRQFQESEFQAQVEKSLHSFSRRPVTDPDSVAQFLSMIRYVELNVGEPADYVKLNDRISQREQQLGLPQNRVFYMSVGPELFGPIVSNLKASGLSEVTGWKRLVVEKPFGHDLVTARELNASLSRVFDEHETYRIDHYLGKPMVQNLEVLEYSNPILQALWRNRYVANVQITAAETVGVESRAGYYDHSGALRDMFQNHMLQMLMMLAMQLPKHSTADDVGFKKRKVMESLRALNPEDIAANVVRGQYAAGIMGGQEVVGYKDEPGVAPNSTTDTYIAARLWIDDYFWSEVPFYIRTGKRMKSKTTRIVIEFKDPSDKFTRTNETTTPNLLIIDIGPEAGMTFQINMKNPLTGKLEAVPIHFGSDESNVPEAYEKLIGDMMAGDSTFFAHWDEVELAWQWVEPILQAFEANEVPIHSYPAGSNGPLAAKQLLEADGYHWWLDEELESEQAEAAAPTSPELAVTQA</sequence>
<evidence type="ECO:0000256" key="4">
    <source>
        <dbReference type="ARBA" id="ARBA00023002"/>
    </source>
</evidence>
<feature type="domain" description="Glucose-6-phosphate dehydrogenase C-terminal" evidence="8">
    <location>
        <begin position="192"/>
        <end position="483"/>
    </location>
</feature>
<evidence type="ECO:0000256" key="6">
    <source>
        <dbReference type="HAMAP-Rule" id="MF_00966"/>
    </source>
</evidence>
<dbReference type="InterPro" id="IPR022674">
    <property type="entry name" value="G6P_DH_NAD-bd"/>
</dbReference>
<feature type="binding site" evidence="6">
    <location>
        <position position="347"/>
    </location>
    <ligand>
        <name>substrate</name>
    </ligand>
</feature>
<dbReference type="AlphaFoldDB" id="A0A7W5AW80"/>
<protein>
    <recommendedName>
        <fullName evidence="6">Glucose-6-phosphate 1-dehydrogenase</fullName>
        <shortName evidence="6">G6PD</shortName>
        <ecNumber evidence="6">1.1.1.49</ecNumber>
    </recommendedName>
</protein>
<dbReference type="RefSeq" id="WP_183599232.1">
    <property type="nucleotide sequence ID" value="NZ_JACHXK010000003.1"/>
</dbReference>
<dbReference type="InterPro" id="IPR036291">
    <property type="entry name" value="NAD(P)-bd_dom_sf"/>
</dbReference>
<dbReference type="PANTHER" id="PTHR23429">
    <property type="entry name" value="GLUCOSE-6-PHOSPHATE 1-DEHYDROGENASE G6PD"/>
    <property type="match status" value="1"/>
</dbReference>
<dbReference type="Pfam" id="PF02781">
    <property type="entry name" value="G6PD_C"/>
    <property type="match status" value="1"/>
</dbReference>
<proteinExistence type="inferred from homology"/>